<proteinExistence type="predicted"/>
<reference evidence="4" key="1">
    <citation type="submission" date="2017-01" db="EMBL/GenBank/DDBJ databases">
        <authorList>
            <person name="Varghese N."/>
            <person name="Submissions S."/>
        </authorList>
    </citation>
    <scope>NUCLEOTIDE SEQUENCE [LARGE SCALE GENOMIC DNA]</scope>
    <source>
        <strain evidence="4">DSM 22306</strain>
    </source>
</reference>
<dbReference type="OrthoDB" id="7298659at2"/>
<dbReference type="SMART" id="SM00448">
    <property type="entry name" value="REC"/>
    <property type="match status" value="1"/>
</dbReference>
<dbReference type="AlphaFoldDB" id="A0A1N7M2A6"/>
<comment type="caution">
    <text evidence="1">Lacks conserved residue(s) required for the propagation of feature annotation.</text>
</comment>
<dbReference type="Gene3D" id="1.25.40.10">
    <property type="entry name" value="Tetratricopeptide repeat domain"/>
    <property type="match status" value="1"/>
</dbReference>
<dbReference type="InterPro" id="IPR011006">
    <property type="entry name" value="CheY-like_superfamily"/>
</dbReference>
<protein>
    <submittedName>
        <fullName evidence="3">Response regulator receiver domain-containing protein</fullName>
    </submittedName>
</protein>
<accession>A0A1N7M2A6</accession>
<organism evidence="3 4">
    <name type="scientific">Neptunomonas antarctica</name>
    <dbReference type="NCBI Taxonomy" id="619304"/>
    <lineage>
        <taxon>Bacteria</taxon>
        <taxon>Pseudomonadati</taxon>
        <taxon>Pseudomonadota</taxon>
        <taxon>Gammaproteobacteria</taxon>
        <taxon>Oceanospirillales</taxon>
        <taxon>Oceanospirillaceae</taxon>
        <taxon>Neptunomonas</taxon>
    </lineage>
</organism>
<dbReference type="GO" id="GO:0000160">
    <property type="term" value="P:phosphorelay signal transduction system"/>
    <property type="evidence" value="ECO:0007669"/>
    <property type="project" value="InterPro"/>
</dbReference>
<keyword evidence="4" id="KW-1185">Reference proteome</keyword>
<dbReference type="RefSeq" id="WP_054340157.1">
    <property type="nucleotide sequence ID" value="NZ_FTOE01000005.1"/>
</dbReference>
<feature type="domain" description="Response regulatory" evidence="2">
    <location>
        <begin position="9"/>
        <end position="129"/>
    </location>
</feature>
<evidence type="ECO:0000256" key="1">
    <source>
        <dbReference type="PROSITE-ProRule" id="PRU00169"/>
    </source>
</evidence>
<dbReference type="EMBL" id="FTOE01000005">
    <property type="protein sequence ID" value="SIS80183.1"/>
    <property type="molecule type" value="Genomic_DNA"/>
</dbReference>
<name>A0A1N7M2A6_9GAMM</name>
<dbReference type="Gene3D" id="3.40.50.2300">
    <property type="match status" value="1"/>
</dbReference>
<evidence type="ECO:0000313" key="3">
    <source>
        <dbReference type="EMBL" id="SIS80183.1"/>
    </source>
</evidence>
<dbReference type="InterPro" id="IPR011990">
    <property type="entry name" value="TPR-like_helical_dom_sf"/>
</dbReference>
<dbReference type="PANTHER" id="PTHR44523:SF1">
    <property type="entry name" value="TETRATRICOPEPTIDE REPEAT PROTEIN 13"/>
    <property type="match status" value="1"/>
</dbReference>
<evidence type="ECO:0000313" key="4">
    <source>
        <dbReference type="Proteomes" id="UP000185999"/>
    </source>
</evidence>
<dbReference type="SUPFAM" id="SSF48452">
    <property type="entry name" value="TPR-like"/>
    <property type="match status" value="1"/>
</dbReference>
<dbReference type="PROSITE" id="PS50110">
    <property type="entry name" value="RESPONSE_REGULATORY"/>
    <property type="match status" value="1"/>
</dbReference>
<evidence type="ECO:0000259" key="2">
    <source>
        <dbReference type="PROSITE" id="PS50110"/>
    </source>
</evidence>
<dbReference type="InterPro" id="IPR001789">
    <property type="entry name" value="Sig_transdc_resp-reg_receiver"/>
</dbReference>
<dbReference type="PANTHER" id="PTHR44523">
    <property type="entry name" value="TETRATRICOPEPTIDE REPEAT PROTEIN 13"/>
    <property type="match status" value="1"/>
</dbReference>
<gene>
    <name evidence="3" type="ORF">SAMN05421760_10599</name>
</gene>
<dbReference type="Proteomes" id="UP000185999">
    <property type="component" value="Unassembled WGS sequence"/>
</dbReference>
<dbReference type="STRING" id="619304.SAMN05421760_10599"/>
<sequence length="526" mass="59955">MTNSRFGKSVLIVDYKLDELSGLRNIVSGLGFEKIEAASSVNMAMSYLREESFDLVLIAYDLGKTEKNGLQVIQEVYAEKLRLFQTLFLLIVDAGPSSLLVGSLESAPNAYISRPYERAKIQNLLEKLLRVKKAVVRVDESMDSGDWNRALEYCTRLIDIYPGLKVYLERLQGICLLESERYRDAEVLFAGLVTSRKQVWAQVGQGMAYYFMGYHSKAVDVLQQVVDQQHISVEAYTWLARSLQVLGNLSQSVLLMRKAVMLQPSVPQLQSEMGNMAAYAEDWVLAVDAFRAVIKYSRYSVFQNPDHYFALVRCLIARYQIKKENLAEFELEAIRAMEDVIRDFVSDISVQFRAHLVIAELREVLGNTVLAQAELKQALGLFEQLPVDEQWRWLDWIVDASEGKVIAEPVKTLKSQLLHNEHPEPWVVLMKSGLQQYQKGELETACESFRQADFAQAESVAVVLNLAQATLELKAKDSSELSMRHWVDCLVRLNRLNYGAFSLKQQKRYKTLMQRYSAIQIQTDTG</sequence>
<dbReference type="SUPFAM" id="SSF52172">
    <property type="entry name" value="CheY-like"/>
    <property type="match status" value="1"/>
</dbReference>